<evidence type="ECO:0000313" key="1">
    <source>
        <dbReference type="EMBL" id="ABE64044.1"/>
    </source>
</evidence>
<protein>
    <submittedName>
        <fullName evidence="1">Uncharacterized protein</fullName>
    </submittedName>
</protein>
<name>Q1QIA3_NITHX</name>
<reference evidence="1 2" key="1">
    <citation type="submission" date="2006-03" db="EMBL/GenBank/DDBJ databases">
        <title>Complete sequence of chromosome of Nitrobacter hamburgensis X14.</title>
        <authorList>
            <consortium name="US DOE Joint Genome Institute"/>
            <person name="Copeland A."/>
            <person name="Lucas S."/>
            <person name="Lapidus A."/>
            <person name="Barry K."/>
            <person name="Detter J.C."/>
            <person name="Glavina del Rio T."/>
            <person name="Hammon N."/>
            <person name="Israni S."/>
            <person name="Dalin E."/>
            <person name="Tice H."/>
            <person name="Pitluck S."/>
            <person name="Chain P."/>
            <person name="Malfatti S."/>
            <person name="Shin M."/>
            <person name="Vergez L."/>
            <person name="Schmutz J."/>
            <person name="Larimer F."/>
            <person name="Land M."/>
            <person name="Hauser L."/>
            <person name="Kyrpides N."/>
            <person name="Ivanova N."/>
            <person name="Ward B."/>
            <person name="Arp D."/>
            <person name="Klotz M."/>
            <person name="Stein L."/>
            <person name="O'Mullan G."/>
            <person name="Starkenburg S."/>
            <person name="Sayavedra L."/>
            <person name="Poret-Peterson A.T."/>
            <person name="Gentry M.E."/>
            <person name="Bruce D."/>
            <person name="Richardson P."/>
        </authorList>
    </citation>
    <scope>NUCLEOTIDE SEQUENCE [LARGE SCALE GENOMIC DNA]</scope>
    <source>
        <strain evidence="2">DSM 10229 / NCIMB 13809 / X14</strain>
    </source>
</reference>
<dbReference type="Proteomes" id="UP000001953">
    <property type="component" value="Chromosome"/>
</dbReference>
<organism evidence="1 2">
    <name type="scientific">Nitrobacter hamburgensis (strain DSM 10229 / NCIMB 13809 / X14)</name>
    <dbReference type="NCBI Taxonomy" id="323097"/>
    <lineage>
        <taxon>Bacteria</taxon>
        <taxon>Pseudomonadati</taxon>
        <taxon>Pseudomonadota</taxon>
        <taxon>Alphaproteobacteria</taxon>
        <taxon>Hyphomicrobiales</taxon>
        <taxon>Nitrobacteraceae</taxon>
        <taxon>Nitrobacter</taxon>
    </lineage>
</organism>
<dbReference type="HOGENOM" id="CLU_1466750_0_0_5"/>
<gene>
    <name evidence="1" type="ordered locus">Nham_3312</name>
</gene>
<dbReference type="KEGG" id="nha:Nham_3312"/>
<sequence>MVIRWLKRTIVVEHILYKDDDGPMVFHWNPATSEWAPILWDAWMHFRALRGDFRPLNGVKSGDHYFVVCIVDNDGTLYNILPHRYRLDADGRITDHYFDDLTEEERAFVSKWQVDRNVPRGADADKFDALRWRMWRGNLPPADAAGALIRNLPGFPATDANRPVLSFLREFGSIPSSRPSAAIH</sequence>
<evidence type="ECO:0000313" key="2">
    <source>
        <dbReference type="Proteomes" id="UP000001953"/>
    </source>
</evidence>
<dbReference type="AlphaFoldDB" id="Q1QIA3"/>
<keyword evidence="2" id="KW-1185">Reference proteome</keyword>
<proteinExistence type="predicted"/>
<dbReference type="EMBL" id="CP000319">
    <property type="protein sequence ID" value="ABE64044.1"/>
    <property type="molecule type" value="Genomic_DNA"/>
</dbReference>
<accession>Q1QIA3</accession>